<evidence type="ECO:0000313" key="1">
    <source>
        <dbReference type="EMBL" id="KAI4586675.1"/>
    </source>
</evidence>
<keyword evidence="2" id="KW-1185">Reference proteome</keyword>
<proteinExistence type="predicted"/>
<organism evidence="1 2">
    <name type="scientific">Ovis ammon polii x Ovis aries</name>
    <dbReference type="NCBI Taxonomy" id="2918886"/>
    <lineage>
        <taxon>Eukaryota</taxon>
        <taxon>Metazoa</taxon>
        <taxon>Chordata</taxon>
        <taxon>Craniata</taxon>
        <taxon>Vertebrata</taxon>
        <taxon>Euteleostomi</taxon>
        <taxon>Mammalia</taxon>
        <taxon>Eutheria</taxon>
        <taxon>Laurasiatheria</taxon>
        <taxon>Artiodactyla</taxon>
        <taxon>Ruminantia</taxon>
        <taxon>Pecora</taxon>
        <taxon>Bovidae</taxon>
        <taxon>Caprinae</taxon>
        <taxon>Ovis</taxon>
    </lineage>
</organism>
<evidence type="ECO:0000313" key="2">
    <source>
        <dbReference type="Proteomes" id="UP001057279"/>
    </source>
</evidence>
<sequence>MFYDPCRWTSGVDGGSGGSLSSSSPRRTPALAHPASFSSPTSQSPERKQKPLEKNGQEADLGNGHNKLFRRSLLRRKLKRHPHKSLQKRIRGRQHSISTSAAVESFEGRRHCSDHLLSVAMVFPLSSGVGGGGGGVGEGRGWGWEKSRNLKKDYINHLLCNPFTVPGLVKTAVNTGDTVLTMQLLITVFFFLNLLIVCGSDKQEWVDEKITSESGLVNHCTASKPETCHLRDTGHSSRPGVVGNTGHLRRHPARSVVKLLCRTPKIGLATTSLFFI</sequence>
<accession>A0ACB9VAZ7</accession>
<protein>
    <submittedName>
        <fullName evidence="1">Uncharacterized protein</fullName>
    </submittedName>
</protein>
<comment type="caution">
    <text evidence="1">The sequence shown here is derived from an EMBL/GenBank/DDBJ whole genome shotgun (WGS) entry which is preliminary data.</text>
</comment>
<gene>
    <name evidence="1" type="ORF">MJG53_004462</name>
</gene>
<dbReference type="Proteomes" id="UP001057279">
    <property type="component" value="Linkage Group LG03"/>
</dbReference>
<name>A0ACB9VAZ7_9CETA</name>
<dbReference type="EMBL" id="CM043028">
    <property type="protein sequence ID" value="KAI4586675.1"/>
    <property type="molecule type" value="Genomic_DNA"/>
</dbReference>
<reference evidence="1" key="1">
    <citation type="submission" date="2022-03" db="EMBL/GenBank/DDBJ databases">
        <title>Genomic analyses of argali, domestic sheep and their hybrids provide insights into chromosomal evolution, heterosis and genetic basis of agronomic traits.</title>
        <authorList>
            <person name="Li M."/>
        </authorList>
    </citation>
    <scope>NUCLEOTIDE SEQUENCE</scope>
    <source>
        <strain evidence="1">F1 hybrid</strain>
    </source>
</reference>